<evidence type="ECO:0000313" key="5">
    <source>
        <dbReference type="EMBL" id="OEH82829.1"/>
    </source>
</evidence>
<dbReference type="RefSeq" id="WP_069698178.1">
    <property type="nucleotide sequence ID" value="NZ_JAGGMA010000030.1"/>
</dbReference>
<evidence type="ECO:0000256" key="3">
    <source>
        <dbReference type="SAM" id="Phobius"/>
    </source>
</evidence>
<feature type="transmembrane region" description="Helical" evidence="3">
    <location>
        <begin position="12"/>
        <end position="33"/>
    </location>
</feature>
<reference evidence="5 6" key="1">
    <citation type="submission" date="2016-09" db="EMBL/GenBank/DDBJ databases">
        <authorList>
            <person name="Capua I."/>
            <person name="De Benedictis P."/>
            <person name="Joannis T."/>
            <person name="Lombin L.H."/>
            <person name="Cattoli G."/>
        </authorList>
    </citation>
    <scope>NUCLEOTIDE SEQUENCE [LARGE SCALE GENOMIC DNA]</scope>
    <source>
        <strain evidence="5 6">LMG 25899</strain>
    </source>
</reference>
<dbReference type="SUPFAM" id="SSF56672">
    <property type="entry name" value="DNA/RNA polymerases"/>
    <property type="match status" value="1"/>
</dbReference>
<dbReference type="GO" id="GO:0005829">
    <property type="term" value="C:cytosol"/>
    <property type="evidence" value="ECO:0007669"/>
    <property type="project" value="TreeGrafter"/>
</dbReference>
<keyword evidence="1" id="KW-0515">Mutator protein</keyword>
<feature type="transmembrane region" description="Helical" evidence="3">
    <location>
        <begin position="39"/>
        <end position="59"/>
    </location>
</feature>
<keyword evidence="2" id="KW-0548">Nucleotidyltransferase</keyword>
<keyword evidence="3" id="KW-0812">Transmembrane</keyword>
<dbReference type="PANTHER" id="PTHR11076:SF35">
    <property type="entry name" value="DNA REPAIR PROTEIN HOMOLOG YOBH"/>
    <property type="match status" value="1"/>
</dbReference>
<dbReference type="STRING" id="762845.BCR26_11415"/>
<evidence type="ECO:0000256" key="2">
    <source>
        <dbReference type="ARBA" id="ARBA00022932"/>
    </source>
</evidence>
<dbReference type="GO" id="GO:0009432">
    <property type="term" value="P:SOS response"/>
    <property type="evidence" value="ECO:0007669"/>
    <property type="project" value="TreeGrafter"/>
</dbReference>
<dbReference type="OrthoDB" id="9808813at2"/>
<name>A0A1E5KYR6_9ENTE</name>
<dbReference type="Gene3D" id="1.10.150.20">
    <property type="entry name" value="5' to 3' exonuclease, C-terminal subdomain"/>
    <property type="match status" value="1"/>
</dbReference>
<gene>
    <name evidence="5" type="ORF">BCR26_11415</name>
</gene>
<dbReference type="Gene3D" id="3.30.70.270">
    <property type="match status" value="1"/>
</dbReference>
<keyword evidence="3" id="KW-1133">Transmembrane helix</keyword>
<evidence type="ECO:0000313" key="6">
    <source>
        <dbReference type="Proteomes" id="UP000095256"/>
    </source>
</evidence>
<protein>
    <recommendedName>
        <fullName evidence="4">DNA polymerase IV/DNA polymerase iota-like thumb domain-containing protein</fullName>
    </recommendedName>
</protein>
<keyword evidence="6" id="KW-1185">Reference proteome</keyword>
<dbReference type="InterPro" id="IPR043128">
    <property type="entry name" value="Rev_trsase/Diguanyl_cyclase"/>
</dbReference>
<dbReference type="Proteomes" id="UP000095256">
    <property type="component" value="Unassembled WGS sequence"/>
</dbReference>
<organism evidence="5 6">
    <name type="scientific">Enterococcus rivorum</name>
    <dbReference type="NCBI Taxonomy" id="762845"/>
    <lineage>
        <taxon>Bacteria</taxon>
        <taxon>Bacillati</taxon>
        <taxon>Bacillota</taxon>
        <taxon>Bacilli</taxon>
        <taxon>Lactobacillales</taxon>
        <taxon>Enterococcaceae</taxon>
        <taxon>Enterococcus</taxon>
    </lineage>
</organism>
<keyword evidence="3" id="KW-0472">Membrane</keyword>
<dbReference type="InterPro" id="IPR050116">
    <property type="entry name" value="DNA_polymerase-Y"/>
</dbReference>
<accession>A0A1E5KYR6</accession>
<comment type="caution">
    <text evidence="5">The sequence shown here is derived from an EMBL/GenBank/DDBJ whole genome shotgun (WGS) entry which is preliminary data.</text>
</comment>
<dbReference type="GO" id="GO:0003887">
    <property type="term" value="F:DNA-directed DNA polymerase activity"/>
    <property type="evidence" value="ECO:0007669"/>
    <property type="project" value="UniProtKB-KW"/>
</dbReference>
<dbReference type="Pfam" id="PF21999">
    <property type="entry name" value="IMS_HHH_1"/>
    <property type="match status" value="1"/>
</dbReference>
<proteinExistence type="predicted"/>
<dbReference type="AlphaFoldDB" id="A0A1E5KYR6"/>
<evidence type="ECO:0000259" key="4">
    <source>
        <dbReference type="Pfam" id="PF21999"/>
    </source>
</evidence>
<dbReference type="InterPro" id="IPR053848">
    <property type="entry name" value="IMS_HHH_1"/>
</dbReference>
<keyword evidence="2" id="KW-0239">DNA-directed DNA polymerase</keyword>
<dbReference type="EMBL" id="MIEK01000014">
    <property type="protein sequence ID" value="OEH82829.1"/>
    <property type="molecule type" value="Genomic_DNA"/>
</dbReference>
<sequence>MGRKIRLYPEEDGFISFIWLIFILIPIISMFPYDSFDKVLALIVLGVFVVTYRNCLFNCKTAYEMARKMQLAVHEKTKIYTKVGIGSNPFLAKVTLDIEAKKNKDFIAEWRYKDVPIKLWGIKNMTDVCGIGHKTAVRLEKMGIRSIKELATTDYYKLKDRLGIIGTQLHAHANGIDRSFLGNMQAPKDKSIGNSQVLPKVYTRQSEIELVLKEIVDQVASRSLKQKNTSPLG</sequence>
<dbReference type="PANTHER" id="PTHR11076">
    <property type="entry name" value="DNA REPAIR POLYMERASE UMUC / TRANSFERASE FAMILY MEMBER"/>
    <property type="match status" value="1"/>
</dbReference>
<feature type="domain" description="DNA polymerase IV/DNA polymerase iota-like thumb" evidence="4">
    <location>
        <begin position="127"/>
        <end position="177"/>
    </location>
</feature>
<evidence type="ECO:0000256" key="1">
    <source>
        <dbReference type="ARBA" id="ARBA00022457"/>
    </source>
</evidence>
<keyword evidence="2" id="KW-0808">Transferase</keyword>
<dbReference type="GO" id="GO:0042276">
    <property type="term" value="P:error-prone translesion synthesis"/>
    <property type="evidence" value="ECO:0007669"/>
    <property type="project" value="TreeGrafter"/>
</dbReference>
<dbReference type="InterPro" id="IPR043502">
    <property type="entry name" value="DNA/RNA_pol_sf"/>
</dbReference>